<dbReference type="GO" id="GO:0070847">
    <property type="term" value="C:core mediator complex"/>
    <property type="evidence" value="ECO:0007669"/>
    <property type="project" value="TreeGrafter"/>
</dbReference>
<evidence type="ECO:0000313" key="10">
    <source>
        <dbReference type="EMBL" id="CDP38984.1"/>
    </source>
</evidence>
<organism evidence="10">
    <name type="scientific">Blastobotrys adeninivorans</name>
    <name type="common">Yeast</name>
    <name type="synonym">Arxula adeninivorans</name>
    <dbReference type="NCBI Taxonomy" id="409370"/>
    <lineage>
        <taxon>Eukaryota</taxon>
        <taxon>Fungi</taxon>
        <taxon>Dikarya</taxon>
        <taxon>Ascomycota</taxon>
        <taxon>Saccharomycotina</taxon>
        <taxon>Dipodascomycetes</taxon>
        <taxon>Dipodascales</taxon>
        <taxon>Trichomonascaceae</taxon>
        <taxon>Blastobotrys</taxon>
    </lineage>
</organism>
<dbReference type="PANTHER" id="PTHR13114:SF7">
    <property type="entry name" value="MEDIATOR OF RNA POLYMERASE II TRANSCRIPTION SUBUNIT 17"/>
    <property type="match status" value="1"/>
</dbReference>
<reference evidence="10" key="2">
    <citation type="submission" date="2014-06" db="EMBL/GenBank/DDBJ databases">
        <title>The complete genome of Blastobotrys (Arxula) adeninivorans LS3 - a yeast of biotechnological interest.</title>
        <authorList>
            <person name="Kunze G."/>
            <person name="Gaillardin C."/>
            <person name="Czernicka M."/>
            <person name="Durrens P."/>
            <person name="Martin T."/>
            <person name="Boer E."/>
            <person name="Gabaldon T."/>
            <person name="Cruz J."/>
            <person name="Talla E."/>
            <person name="Marck C."/>
            <person name="Goffeau A."/>
            <person name="Barbe V."/>
            <person name="Baret P."/>
            <person name="Baronian K."/>
            <person name="Beier S."/>
            <person name="Bleykasten C."/>
            <person name="Bode R."/>
            <person name="Casaregola S."/>
            <person name="Despons L."/>
            <person name="Fairhead C."/>
            <person name="Giersberg M."/>
            <person name="Gierski P."/>
            <person name="Hahnel U."/>
            <person name="Hartmann A."/>
            <person name="Jankowska D."/>
            <person name="Jubin C."/>
            <person name="Jung P."/>
            <person name="Lafontaine I."/>
            <person name="Leh-Louis V."/>
            <person name="Lemaire M."/>
            <person name="Marcet-Houben M."/>
            <person name="Mascher M."/>
            <person name="Morel G."/>
            <person name="Richard G.-F."/>
            <person name="Riechen J."/>
            <person name="Sacerdot C."/>
            <person name="Sarkar A."/>
            <person name="Savel G."/>
            <person name="Schacherer J."/>
            <person name="Sherman D."/>
            <person name="Straub M.-L."/>
            <person name="Stein N."/>
            <person name="Thierry A."/>
            <person name="Trautwein-Schult A."/>
            <person name="Westhof E."/>
            <person name="Worch S."/>
            <person name="Dujon B."/>
            <person name="Souciet J.-L."/>
            <person name="Wincker P."/>
            <person name="Scholz U."/>
            <person name="Neuveglise N."/>
        </authorList>
    </citation>
    <scope>NUCLEOTIDE SEQUENCE</scope>
    <source>
        <strain evidence="10">LS3</strain>
    </source>
</reference>
<dbReference type="Gene3D" id="6.10.250.2620">
    <property type="match status" value="1"/>
</dbReference>
<evidence type="ECO:0000256" key="4">
    <source>
        <dbReference type="ARBA" id="ARBA00023015"/>
    </source>
</evidence>
<dbReference type="PANTHER" id="PTHR13114">
    <property type="entry name" value="MEDIATOR OF RNA POLYMERASE II TRANSCRIPTION SUBUNIT 17"/>
    <property type="match status" value="1"/>
</dbReference>
<keyword evidence="6 8" id="KW-0539">Nucleus</keyword>
<comment type="function">
    <text evidence="8">Component of the Mediator complex, a coactivator involved in the regulated transcription of nearly all RNA polymerase II-dependent genes. Mediator functions as a bridge to convey information from gene-specific regulatory proteins to the basal RNA polymerase II transcription machinery. Mediator is recruited to promoters by direct interactions with regulatory proteins and serves as a scaffold for the assembly of a functional preinitiation complex with RNA polymerase II and the general transcription factors.</text>
</comment>
<evidence type="ECO:0000256" key="2">
    <source>
        <dbReference type="ARBA" id="ARBA00005635"/>
    </source>
</evidence>
<feature type="region of interest" description="Disordered" evidence="9">
    <location>
        <begin position="52"/>
        <end position="98"/>
    </location>
</feature>
<dbReference type="GO" id="GO:0006357">
    <property type="term" value="P:regulation of transcription by RNA polymerase II"/>
    <property type="evidence" value="ECO:0007669"/>
    <property type="project" value="InterPro"/>
</dbReference>
<keyword evidence="4 8" id="KW-0805">Transcription regulation</keyword>
<feature type="region of interest" description="Disordered" evidence="9">
    <location>
        <begin position="1"/>
        <end position="23"/>
    </location>
</feature>
<evidence type="ECO:0000256" key="8">
    <source>
        <dbReference type="RuleBase" id="RU364140"/>
    </source>
</evidence>
<evidence type="ECO:0000256" key="1">
    <source>
        <dbReference type="ARBA" id="ARBA00004123"/>
    </source>
</evidence>
<dbReference type="GO" id="GO:0016592">
    <property type="term" value="C:mediator complex"/>
    <property type="evidence" value="ECO:0007669"/>
    <property type="project" value="InterPro"/>
</dbReference>
<dbReference type="Pfam" id="PF10156">
    <property type="entry name" value="Med17"/>
    <property type="match status" value="1"/>
</dbReference>
<dbReference type="InterPro" id="IPR019313">
    <property type="entry name" value="Mediator_Med17"/>
</dbReference>
<name>A0A060TDV7_BLAAD</name>
<keyword evidence="5 8" id="KW-0804">Transcription</keyword>
<feature type="compositionally biased region" description="Acidic residues" evidence="9">
    <location>
        <begin position="88"/>
        <end position="98"/>
    </location>
</feature>
<dbReference type="EMBL" id="HG937694">
    <property type="protein sequence ID" value="CDP38984.1"/>
    <property type="molecule type" value="Genomic_DNA"/>
</dbReference>
<sequence>MSSFEDVVVSLTPGNGKDNENELSLGQIIPRITLERGSFANVTEQSLLEEIAAEHRSKEQAEGDEMEVDQGSEQGAQVKQEPEKEGTEEPEVQEQQEQDFDKARAELVRLVGVAQNESALSLDFVSLLLSSLRPAAGTTSMSPHLKQHVPPGSLGADSLWTGPREEDNRVGAGWKLQSLSRASDLLNNAASRLKDEIGKERTYWQAIRETVRGGEVLFKIRKGDVRGLGIKYGFGDSGSEYRDRGIAMISRRPRDGKMTFKFDMAKRRHVVRVSLYNVDTSTGERALVGRSSCRRLLLEETSVREEIKNARTLIFEEELFYEIVQEAQRLASYKVNVTDGKVVINLYDEQIEIERVDPTELLEQGEQDEDVSLRAELISSALHVLLCYAHRRNLQRRRQIPAPMNSKVKPTPASIYLLRPIIAHLQHDKVITRTSRLLDMLVQGYDDAKVQLDRYSDRKDGDTTSYLGRLLYPPLSTYTIHAKDVTMTIDTGTPLQSYNPLYNVKAKRGEDTISSTGLYELTELEDWVSWILKGTN</sequence>
<evidence type="ECO:0000256" key="7">
    <source>
        <dbReference type="ARBA" id="ARBA00032014"/>
    </source>
</evidence>
<accession>A0A060TDV7</accession>
<evidence type="ECO:0000256" key="5">
    <source>
        <dbReference type="ARBA" id="ARBA00023163"/>
    </source>
</evidence>
<gene>
    <name evidence="8" type="primary">MED17</name>
    <name evidence="10" type="ORF">GNLVRS02_ARAD1D47080g</name>
</gene>
<evidence type="ECO:0000256" key="9">
    <source>
        <dbReference type="SAM" id="MobiDB-lite"/>
    </source>
</evidence>
<dbReference type="GO" id="GO:0003712">
    <property type="term" value="F:transcription coregulator activity"/>
    <property type="evidence" value="ECO:0007669"/>
    <property type="project" value="InterPro"/>
</dbReference>
<dbReference type="PhylomeDB" id="A0A060TDV7"/>
<comment type="subunit">
    <text evidence="8">Component of the Mediator complex.</text>
</comment>
<feature type="compositionally biased region" description="Basic and acidic residues" evidence="9">
    <location>
        <begin position="52"/>
        <end position="61"/>
    </location>
</feature>
<comment type="subcellular location">
    <subcellularLocation>
        <location evidence="1 8">Nucleus</location>
    </subcellularLocation>
</comment>
<keyword evidence="8" id="KW-0010">Activator</keyword>
<protein>
    <recommendedName>
        <fullName evidence="3 8">Mediator of RNA polymerase II transcription subunit 17</fullName>
    </recommendedName>
    <alternativeName>
        <fullName evidence="7 8">Mediator complex subunit 17</fullName>
    </alternativeName>
</protein>
<evidence type="ECO:0000256" key="6">
    <source>
        <dbReference type="ARBA" id="ARBA00023242"/>
    </source>
</evidence>
<evidence type="ECO:0000256" key="3">
    <source>
        <dbReference type="ARBA" id="ARBA00019610"/>
    </source>
</evidence>
<proteinExistence type="inferred from homology"/>
<reference evidence="10" key="1">
    <citation type="submission" date="2014-02" db="EMBL/GenBank/DDBJ databases">
        <authorList>
            <person name="Genoscope - CEA"/>
        </authorList>
    </citation>
    <scope>NUCLEOTIDE SEQUENCE</scope>
    <source>
        <strain evidence="10">LS3</strain>
    </source>
</reference>
<comment type="similarity">
    <text evidence="2 8">Belongs to the Mediator complex subunit 17 family.</text>
</comment>
<dbReference type="AlphaFoldDB" id="A0A060TDV7"/>